<keyword evidence="2" id="KW-1185">Reference proteome</keyword>
<gene>
    <name evidence="1" type="ORF">EV671_1006186</name>
</gene>
<organism evidence="1 2">
    <name type="scientific">Roseateles saccharophilus</name>
    <name type="common">Pseudomonas saccharophila</name>
    <dbReference type="NCBI Taxonomy" id="304"/>
    <lineage>
        <taxon>Bacteria</taxon>
        <taxon>Pseudomonadati</taxon>
        <taxon>Pseudomonadota</taxon>
        <taxon>Betaproteobacteria</taxon>
        <taxon>Burkholderiales</taxon>
        <taxon>Sphaerotilaceae</taxon>
        <taxon>Roseateles</taxon>
    </lineage>
</organism>
<evidence type="ECO:0000313" key="2">
    <source>
        <dbReference type="Proteomes" id="UP000295110"/>
    </source>
</evidence>
<dbReference type="EMBL" id="SMBU01000006">
    <property type="protein sequence ID" value="TCV01259.1"/>
    <property type="molecule type" value="Genomic_DNA"/>
</dbReference>
<dbReference type="Proteomes" id="UP000295110">
    <property type="component" value="Unassembled WGS sequence"/>
</dbReference>
<dbReference type="OrthoDB" id="8906900at2"/>
<comment type="caution">
    <text evidence="1">The sequence shown here is derived from an EMBL/GenBank/DDBJ whole genome shotgun (WGS) entry which is preliminary data.</text>
</comment>
<proteinExistence type="predicted"/>
<accession>A0A4R3VCG7</accession>
<reference evidence="1 2" key="1">
    <citation type="submission" date="2019-03" db="EMBL/GenBank/DDBJ databases">
        <title>Genomic Encyclopedia of Type Strains, Phase IV (KMG-IV): sequencing the most valuable type-strain genomes for metagenomic binning, comparative biology and taxonomic classification.</title>
        <authorList>
            <person name="Goeker M."/>
        </authorList>
    </citation>
    <scope>NUCLEOTIDE SEQUENCE [LARGE SCALE GENOMIC DNA]</scope>
    <source>
        <strain evidence="1 2">DSM 654</strain>
    </source>
</reference>
<protein>
    <submittedName>
        <fullName evidence="1">Uncharacterized protein</fullName>
    </submittedName>
</protein>
<sequence length="144" mass="15256">MSSNPDLQRLSAALEYVDLAAGLYLAGGADQAARLLAAAAEQQLGDLVRLIDAPSVTVDTRELLARVARAHRPAVVAPRESPGRDWDAPPAAPDGVREETVAFLRAAWFMLEAMGLAALAPERLQQAIEHSTVFGGSATLEPFV</sequence>
<dbReference type="RefSeq" id="WP_132570703.1">
    <property type="nucleotide sequence ID" value="NZ_CBCSGL010000003.1"/>
</dbReference>
<dbReference type="AlphaFoldDB" id="A0A4R3VCG7"/>
<name>A0A4R3VCG7_ROSSA</name>
<evidence type="ECO:0000313" key="1">
    <source>
        <dbReference type="EMBL" id="TCV01259.1"/>
    </source>
</evidence>